<organism evidence="1 2">
    <name type="scientific">Chromobacterium haemolyticum</name>
    <dbReference type="NCBI Taxonomy" id="394935"/>
    <lineage>
        <taxon>Bacteria</taxon>
        <taxon>Pseudomonadati</taxon>
        <taxon>Pseudomonadota</taxon>
        <taxon>Betaproteobacteria</taxon>
        <taxon>Neisseriales</taxon>
        <taxon>Chromobacteriaceae</taxon>
        <taxon>Chromobacterium</taxon>
    </lineage>
</organism>
<sequence length="169" mass="19190">MKFRDLLKLPYDSAGNIDRESLQRCLPSTPDDVLTQVYADHGRKDDFQSQYGELDIVALTWERVSFSAAEIAASCHYYRFDNWIDGVEQRVAQFSAQGWACIDTRPNVVAHWREHMTWLRLPVFITGHLIGAPTPLRLVEGHTRVGLLRGLVKAGVLATSSQHEIWLGQ</sequence>
<proteinExistence type="predicted"/>
<comment type="caution">
    <text evidence="1">The sequence shown here is derived from an EMBL/GenBank/DDBJ whole genome shotgun (WGS) entry which is preliminary data.</text>
</comment>
<keyword evidence="2" id="KW-1185">Reference proteome</keyword>
<protein>
    <submittedName>
        <fullName evidence="1">Uncharacterized protein</fullName>
    </submittedName>
</protein>
<gene>
    <name evidence="1" type="ORF">J1C50_17110</name>
</gene>
<accession>A0ABS3GQL4</accession>
<dbReference type="RefSeq" id="WP_152596964.1">
    <property type="nucleotide sequence ID" value="NZ_JAEILV010000013.1"/>
</dbReference>
<reference evidence="1 2" key="1">
    <citation type="submission" date="2021-03" db="EMBL/GenBank/DDBJ databases">
        <title>First Case of infection caused by Chromobacterium haemolyticum derived from water in China.</title>
        <authorList>
            <person name="Chen J."/>
            <person name="Liu C."/>
        </authorList>
    </citation>
    <scope>NUCLEOTIDE SEQUENCE [LARGE SCALE GENOMIC DNA]</scope>
    <source>
        <strain evidence="1 2">WJ-5</strain>
    </source>
</reference>
<evidence type="ECO:0000313" key="2">
    <source>
        <dbReference type="Proteomes" id="UP000664349"/>
    </source>
</evidence>
<dbReference type="EMBL" id="JAFLRD010000014">
    <property type="protein sequence ID" value="MBO0417234.1"/>
    <property type="molecule type" value="Genomic_DNA"/>
</dbReference>
<name>A0ABS3GQL4_9NEIS</name>
<evidence type="ECO:0000313" key="1">
    <source>
        <dbReference type="EMBL" id="MBO0417234.1"/>
    </source>
</evidence>
<dbReference type="Proteomes" id="UP000664349">
    <property type="component" value="Unassembled WGS sequence"/>
</dbReference>